<dbReference type="RefSeq" id="WP_256945427.1">
    <property type="nucleotide sequence ID" value="NZ_JANHNZ010000006.1"/>
</dbReference>
<evidence type="ECO:0000313" key="1">
    <source>
        <dbReference type="EMBL" id="MCQ9210318.1"/>
    </source>
</evidence>
<gene>
    <name evidence="1" type="ORF">NPA36_07115</name>
</gene>
<name>A0ABT1WQ94_9LACT</name>
<evidence type="ECO:0008006" key="3">
    <source>
        <dbReference type="Google" id="ProtNLM"/>
    </source>
</evidence>
<reference evidence="1" key="1">
    <citation type="submission" date="2022-07" db="EMBL/GenBank/DDBJ databases">
        <authorList>
            <person name="Jung M.-Y."/>
            <person name="Lee M."/>
        </authorList>
    </citation>
    <scope>NUCLEOTIDE SEQUENCE</scope>
    <source>
        <strain evidence="1">S8</strain>
    </source>
</reference>
<dbReference type="Proteomes" id="UP001059480">
    <property type="component" value="Unassembled WGS sequence"/>
</dbReference>
<sequence length="178" mass="20976">MNEALVQLVLEAVKEQYVNEKAFYSNELGISPQSWDRWKKGQQGLKYDNMQILSVLFTDYEWMLVRKVCRNAEIFPEVAADPVAEYKQLKFHTATKWIQRGVATVEWRNADKVQGIKKQHLTTLRISVNYGFWSYQDIIELHLPSLVRQQIESEKVTLLEWFDDYSKDTLQEIKAVTE</sequence>
<protein>
    <recommendedName>
        <fullName evidence="3">XRE family transcriptional regulator</fullName>
    </recommendedName>
</protein>
<evidence type="ECO:0000313" key="2">
    <source>
        <dbReference type="Proteomes" id="UP001059480"/>
    </source>
</evidence>
<reference evidence="1" key="2">
    <citation type="journal article" date="2023" name="Curr. Microbiol.">
        <title>Granulicatella seriolae sp. nov., a Novel Facultative Anaerobe Isolated from Yellowtail Marine Fish.</title>
        <authorList>
            <person name="Lee M."/>
            <person name="Choi Y.J."/>
            <person name="Farooq A."/>
            <person name="Jeong J.B."/>
            <person name="Jung M.Y."/>
        </authorList>
    </citation>
    <scope>NUCLEOTIDE SEQUENCE</scope>
    <source>
        <strain evidence="1">S8</strain>
    </source>
</reference>
<comment type="caution">
    <text evidence="1">The sequence shown here is derived from an EMBL/GenBank/DDBJ whole genome shotgun (WGS) entry which is preliminary data.</text>
</comment>
<accession>A0ABT1WQ94</accession>
<proteinExistence type="predicted"/>
<dbReference type="EMBL" id="JANHNZ010000006">
    <property type="protein sequence ID" value="MCQ9210318.1"/>
    <property type="molecule type" value="Genomic_DNA"/>
</dbReference>
<reference evidence="1" key="3">
    <citation type="journal article" date="2023" name="Microbiol. Resour. Announc.">
        <title>Draft Genome Sequence of Granulicatella sp. Strain S8, Isolated from a Marine Fish, Seriola quinqueradiata.</title>
        <authorList>
            <person name="Lee M."/>
            <person name="Farooq A."/>
            <person name="Jeong J.B."/>
            <person name="Jung M.Y."/>
        </authorList>
    </citation>
    <scope>NUCLEOTIDE SEQUENCE</scope>
    <source>
        <strain evidence="1">S8</strain>
    </source>
</reference>
<organism evidence="1 2">
    <name type="scientific">Granulicatella seriolae</name>
    <dbReference type="NCBI Taxonomy" id="2967226"/>
    <lineage>
        <taxon>Bacteria</taxon>
        <taxon>Bacillati</taxon>
        <taxon>Bacillota</taxon>
        <taxon>Bacilli</taxon>
        <taxon>Lactobacillales</taxon>
        <taxon>Carnobacteriaceae</taxon>
        <taxon>Granulicatella</taxon>
    </lineage>
</organism>
<keyword evidence="2" id="KW-1185">Reference proteome</keyword>